<evidence type="ECO:0000259" key="3">
    <source>
        <dbReference type="Pfam" id="PF20920"/>
    </source>
</evidence>
<name>A0A818HPX1_9BILA</name>
<dbReference type="AlphaFoldDB" id="A0A818HPX1"/>
<dbReference type="InterPro" id="IPR046426">
    <property type="entry name" value="DAXX_histone-bd_sf"/>
</dbReference>
<dbReference type="GO" id="GO:0042393">
    <property type="term" value="F:histone binding"/>
    <property type="evidence" value="ECO:0007669"/>
    <property type="project" value="InterPro"/>
</dbReference>
<reference evidence="4" key="1">
    <citation type="submission" date="2021-02" db="EMBL/GenBank/DDBJ databases">
        <authorList>
            <person name="Nowell W R."/>
        </authorList>
    </citation>
    <scope>NUCLEOTIDE SEQUENCE</scope>
</reference>
<feature type="coiled-coil region" evidence="1">
    <location>
        <begin position="190"/>
        <end position="217"/>
    </location>
</feature>
<dbReference type="GO" id="GO:0003713">
    <property type="term" value="F:transcription coactivator activity"/>
    <property type="evidence" value="ECO:0007669"/>
    <property type="project" value="TreeGrafter"/>
</dbReference>
<evidence type="ECO:0000313" key="5">
    <source>
        <dbReference type="Proteomes" id="UP000663868"/>
    </source>
</evidence>
<feature type="compositionally biased region" description="Acidic residues" evidence="2">
    <location>
        <begin position="395"/>
        <end position="422"/>
    </location>
</feature>
<protein>
    <recommendedName>
        <fullName evidence="3">Daxx histone-binding domain-containing protein</fullName>
    </recommendedName>
</protein>
<dbReference type="GO" id="GO:0050681">
    <property type="term" value="F:nuclear androgen receptor binding"/>
    <property type="evidence" value="ECO:0007669"/>
    <property type="project" value="TreeGrafter"/>
</dbReference>
<dbReference type="PANTHER" id="PTHR12766:SF7">
    <property type="entry name" value="DEATH DOMAIN-ASSOCIATED PROTEIN 6"/>
    <property type="match status" value="1"/>
</dbReference>
<evidence type="ECO:0000313" key="4">
    <source>
        <dbReference type="EMBL" id="CAF3509808.1"/>
    </source>
</evidence>
<dbReference type="PANTHER" id="PTHR12766">
    <property type="entry name" value="DEATH DOMAIN-ASSOCIATED PROTEIN 6 DAXX"/>
    <property type="match status" value="1"/>
</dbReference>
<dbReference type="EMBL" id="CAJOBB010000012">
    <property type="protein sequence ID" value="CAF3509808.1"/>
    <property type="molecule type" value="Genomic_DNA"/>
</dbReference>
<dbReference type="Proteomes" id="UP000663868">
    <property type="component" value="Unassembled WGS sequence"/>
</dbReference>
<dbReference type="GO" id="GO:0016605">
    <property type="term" value="C:PML body"/>
    <property type="evidence" value="ECO:0007669"/>
    <property type="project" value="TreeGrafter"/>
</dbReference>
<organism evidence="4 5">
    <name type="scientific">Adineta steineri</name>
    <dbReference type="NCBI Taxonomy" id="433720"/>
    <lineage>
        <taxon>Eukaryota</taxon>
        <taxon>Metazoa</taxon>
        <taxon>Spiralia</taxon>
        <taxon>Gnathifera</taxon>
        <taxon>Rotifera</taxon>
        <taxon>Eurotatoria</taxon>
        <taxon>Bdelloidea</taxon>
        <taxon>Adinetida</taxon>
        <taxon>Adinetidae</taxon>
        <taxon>Adineta</taxon>
    </lineage>
</organism>
<dbReference type="Pfam" id="PF20920">
    <property type="entry name" value="DAXX_hist_bd"/>
    <property type="match status" value="1"/>
</dbReference>
<feature type="region of interest" description="Disordered" evidence="2">
    <location>
        <begin position="526"/>
        <end position="546"/>
    </location>
</feature>
<dbReference type="InterPro" id="IPR046378">
    <property type="entry name" value="DAXX_histone-bd"/>
</dbReference>
<feature type="compositionally biased region" description="Low complexity" evidence="2">
    <location>
        <begin position="442"/>
        <end position="452"/>
    </location>
</feature>
<keyword evidence="1" id="KW-0175">Coiled coil</keyword>
<accession>A0A818HPX1</accession>
<evidence type="ECO:0000256" key="2">
    <source>
        <dbReference type="SAM" id="MobiDB-lite"/>
    </source>
</evidence>
<feature type="domain" description="Daxx histone-binding" evidence="3">
    <location>
        <begin position="303"/>
        <end position="390"/>
    </location>
</feature>
<dbReference type="Gene3D" id="1.20.58.2170">
    <property type="match status" value="1"/>
</dbReference>
<feature type="region of interest" description="Disordered" evidence="2">
    <location>
        <begin position="389"/>
        <end position="460"/>
    </location>
</feature>
<proteinExistence type="predicted"/>
<dbReference type="GO" id="GO:0003714">
    <property type="term" value="F:transcription corepressor activity"/>
    <property type="evidence" value="ECO:0007669"/>
    <property type="project" value="TreeGrafter"/>
</dbReference>
<sequence length="546" mass="62959">MAEKTFDDIRTQFEQFLSLVSKVLVHEKEINLLQNKLHRHFNSTLSSYLCSADFQVTLNDLYDKFNRNDNSTKYFKLLSSFDEQLKKHSIKLIRSSQQVPPSSSLRTANSRKTITSACEKTVIISSNTIALSLSSSTTNEYSIITSKQTTEQTFDSCNNIFTVLDESQLPNKNTESKITTNTVNSNNDYEIKQEKKIRKLERRLNSLSKMIRQLEEKDMSLDEMENCDLYKVESSLKKRACDMYMRLAQLKKQSTSTERILDQPVTLTETDIDYPLINKALEDMINRTKYLPSFQDVLDIVKKTNNQYKLNLSIDAEKDLATKSFKLIGKKVKDRRMADFNDIMYSRLPEDFDIERNDPALNSSAIEKVLIENERKAVVKTEKIFNEFSQMNPELEPEENIETEESTVESDNDDDEDNEQETLIESSNNKMHPTHYDMADILPPLSSRSSSPTPTPVNKTTAGEDFLEAKVNISLNSTEETQSIILKPEDQVQTIIPRRRQQQLTSNNETLYNQITDNTKKRSISKDIMSSELKKRKDQPEIVVLD</sequence>
<gene>
    <name evidence="4" type="ORF">KXQ929_LOCUS545</name>
</gene>
<evidence type="ECO:0000256" key="1">
    <source>
        <dbReference type="SAM" id="Coils"/>
    </source>
</evidence>
<comment type="caution">
    <text evidence="4">The sequence shown here is derived from an EMBL/GenBank/DDBJ whole genome shotgun (WGS) entry which is preliminary data.</text>
</comment>